<comment type="caution">
    <text evidence="1">The sequence shown here is derived from an EMBL/GenBank/DDBJ whole genome shotgun (WGS) entry which is preliminary data.</text>
</comment>
<accession>A0A545UP19</accession>
<sequence>MRLFRNLFEYNPDPGPIGFGQDPPHFSRLNQFDVAALVQRIHISSCQSRRLQLPGPQKQEAETLTLAPGNSFCLEILPYKTIVR</sequence>
<keyword evidence="2" id="KW-1185">Reference proteome</keyword>
<protein>
    <submittedName>
        <fullName evidence="1">Uncharacterized protein</fullName>
    </submittedName>
</protein>
<gene>
    <name evidence="1" type="ORF">IF1G_10088</name>
</gene>
<reference evidence="1 2" key="1">
    <citation type="journal article" date="2019" name="Appl. Microbiol. Biotechnol.">
        <title>Genome sequence of Isaria javanica and comparative genome analysis insights into family S53 peptidase evolution in fungal entomopathogens.</title>
        <authorList>
            <person name="Lin R."/>
            <person name="Zhang X."/>
            <person name="Xin B."/>
            <person name="Zou M."/>
            <person name="Gao Y."/>
            <person name="Qin F."/>
            <person name="Hu Q."/>
            <person name="Xie B."/>
            <person name="Cheng X."/>
        </authorList>
    </citation>
    <scope>NUCLEOTIDE SEQUENCE [LARGE SCALE GENOMIC DNA]</scope>
    <source>
        <strain evidence="1 2">IJ1G</strain>
    </source>
</reference>
<organism evidence="1 2">
    <name type="scientific">Cordyceps javanica</name>
    <dbReference type="NCBI Taxonomy" id="43265"/>
    <lineage>
        <taxon>Eukaryota</taxon>
        <taxon>Fungi</taxon>
        <taxon>Dikarya</taxon>
        <taxon>Ascomycota</taxon>
        <taxon>Pezizomycotina</taxon>
        <taxon>Sordariomycetes</taxon>
        <taxon>Hypocreomycetidae</taxon>
        <taxon>Hypocreales</taxon>
        <taxon>Cordycipitaceae</taxon>
        <taxon>Cordyceps</taxon>
    </lineage>
</organism>
<proteinExistence type="predicted"/>
<evidence type="ECO:0000313" key="2">
    <source>
        <dbReference type="Proteomes" id="UP000315783"/>
    </source>
</evidence>
<dbReference type="Proteomes" id="UP000315783">
    <property type="component" value="Unassembled WGS sequence"/>
</dbReference>
<name>A0A545UP19_9HYPO</name>
<dbReference type="EMBL" id="SPUK01000020">
    <property type="protein sequence ID" value="TQV91207.1"/>
    <property type="molecule type" value="Genomic_DNA"/>
</dbReference>
<dbReference type="AlphaFoldDB" id="A0A545UP19"/>
<evidence type="ECO:0000313" key="1">
    <source>
        <dbReference type="EMBL" id="TQV91207.1"/>
    </source>
</evidence>